<organism evidence="1 2">
    <name type="scientific">Paenibacillus septentrionalis</name>
    <dbReference type="NCBI Taxonomy" id="429342"/>
    <lineage>
        <taxon>Bacteria</taxon>
        <taxon>Bacillati</taxon>
        <taxon>Bacillota</taxon>
        <taxon>Bacilli</taxon>
        <taxon>Bacillales</taxon>
        <taxon>Paenibacillaceae</taxon>
        <taxon>Paenibacillus</taxon>
    </lineage>
</organism>
<protein>
    <submittedName>
        <fullName evidence="1">Gamma-glutamyl-gamma-aminobutyrate hydrolase family protein</fullName>
    </submittedName>
</protein>
<sequence>MRKPLIGISPLYDEHKESYWMLPGYMKAIEEAGGIPLMLPLTNDSSVLEQLITTIDGLLFTGGHDIHPALYGQQPVEECGTVITERDEMEKRLFQLAHAVDLPMFGICRGIQLFNALLGGTLYQDIPTQYETRLNHQQRPPYHQPCHEVMIERRSSLYRLLGTSMLNVNSYHHQAIHELAPGCQVMARASDGVVEAIEHPAYRFLKAVQWHPEFSHETDEASKALFRSFVEAAQQ</sequence>
<name>A0ABW1V0U9_9BACL</name>
<dbReference type="GO" id="GO:0016787">
    <property type="term" value="F:hydrolase activity"/>
    <property type="evidence" value="ECO:0007669"/>
    <property type="project" value="UniProtKB-KW"/>
</dbReference>
<dbReference type="Proteomes" id="UP001596233">
    <property type="component" value="Unassembled WGS sequence"/>
</dbReference>
<dbReference type="SUPFAM" id="SSF52317">
    <property type="entry name" value="Class I glutamine amidotransferase-like"/>
    <property type="match status" value="1"/>
</dbReference>
<dbReference type="RefSeq" id="WP_379232643.1">
    <property type="nucleotide sequence ID" value="NZ_JBHSTE010000002.1"/>
</dbReference>
<dbReference type="PROSITE" id="PS51273">
    <property type="entry name" value="GATASE_TYPE_1"/>
    <property type="match status" value="1"/>
</dbReference>
<reference evidence="2" key="1">
    <citation type="journal article" date="2019" name="Int. J. Syst. Evol. Microbiol.">
        <title>The Global Catalogue of Microorganisms (GCM) 10K type strain sequencing project: providing services to taxonomists for standard genome sequencing and annotation.</title>
        <authorList>
            <consortium name="The Broad Institute Genomics Platform"/>
            <consortium name="The Broad Institute Genome Sequencing Center for Infectious Disease"/>
            <person name="Wu L."/>
            <person name="Ma J."/>
        </authorList>
    </citation>
    <scope>NUCLEOTIDE SEQUENCE [LARGE SCALE GENOMIC DNA]</scope>
    <source>
        <strain evidence="2">PCU 280</strain>
    </source>
</reference>
<evidence type="ECO:0000313" key="1">
    <source>
        <dbReference type="EMBL" id="MFC6332362.1"/>
    </source>
</evidence>
<comment type="caution">
    <text evidence="1">The sequence shown here is derived from an EMBL/GenBank/DDBJ whole genome shotgun (WGS) entry which is preliminary data.</text>
</comment>
<dbReference type="EMBL" id="JBHSTE010000002">
    <property type="protein sequence ID" value="MFC6332362.1"/>
    <property type="molecule type" value="Genomic_DNA"/>
</dbReference>
<dbReference type="InterPro" id="IPR011697">
    <property type="entry name" value="Peptidase_C26"/>
</dbReference>
<dbReference type="Gene3D" id="3.40.50.880">
    <property type="match status" value="1"/>
</dbReference>
<dbReference type="PANTHER" id="PTHR43235:SF1">
    <property type="entry name" value="GLUTAMINE AMIDOTRANSFERASE PB2B2.05-RELATED"/>
    <property type="match status" value="1"/>
</dbReference>
<dbReference type="InterPro" id="IPR044668">
    <property type="entry name" value="PuuD-like"/>
</dbReference>
<dbReference type="Pfam" id="PF07722">
    <property type="entry name" value="Peptidase_C26"/>
    <property type="match status" value="1"/>
</dbReference>
<evidence type="ECO:0000313" key="2">
    <source>
        <dbReference type="Proteomes" id="UP001596233"/>
    </source>
</evidence>
<dbReference type="CDD" id="cd01745">
    <property type="entry name" value="GATase1_2"/>
    <property type="match status" value="1"/>
</dbReference>
<dbReference type="PANTHER" id="PTHR43235">
    <property type="entry name" value="GLUTAMINE AMIDOTRANSFERASE PB2B2.05-RELATED"/>
    <property type="match status" value="1"/>
</dbReference>
<keyword evidence="1" id="KW-0378">Hydrolase</keyword>
<keyword evidence="2" id="KW-1185">Reference proteome</keyword>
<gene>
    <name evidence="1" type="ORF">ACFP56_06970</name>
</gene>
<proteinExistence type="predicted"/>
<accession>A0ABW1V0U9</accession>
<dbReference type="InterPro" id="IPR029062">
    <property type="entry name" value="Class_I_gatase-like"/>
</dbReference>